<dbReference type="Proteomes" id="UP000190027">
    <property type="component" value="Unassembled WGS sequence"/>
</dbReference>
<dbReference type="SMART" id="SM00382">
    <property type="entry name" value="AAA"/>
    <property type="match status" value="1"/>
</dbReference>
<protein>
    <submittedName>
        <fullName evidence="8">Molybdate/tungstate transport system ATP-binding protein</fullName>
    </submittedName>
</protein>
<accession>A0A1T4Y2F0</accession>
<gene>
    <name evidence="8" type="ORF">SAMN02745704_02664</name>
</gene>
<dbReference type="PROSITE" id="PS00211">
    <property type="entry name" value="ABC_TRANSPORTER_1"/>
    <property type="match status" value="1"/>
</dbReference>
<dbReference type="Pfam" id="PF00005">
    <property type="entry name" value="ABC_tran"/>
    <property type="match status" value="1"/>
</dbReference>
<evidence type="ECO:0000256" key="2">
    <source>
        <dbReference type="ARBA" id="ARBA00022505"/>
    </source>
</evidence>
<dbReference type="InterPro" id="IPR008995">
    <property type="entry name" value="Mo/tungstate-bd_C_term_dom"/>
</dbReference>
<reference evidence="8 9" key="1">
    <citation type="submission" date="2017-02" db="EMBL/GenBank/DDBJ databases">
        <authorList>
            <person name="Peterson S.W."/>
        </authorList>
    </citation>
    <scope>NUCLEOTIDE SEQUENCE [LARGE SCALE GENOMIC DNA]</scope>
    <source>
        <strain evidence="8 9">DSM 16080</strain>
    </source>
</reference>
<sequence length="341" mass="37725">MIVLEDWRVDLPGFCLREVNLHVREQEFFALLGPTGSGKSVLLESVAGLLPGRSGRVFLKGQDITKLPPEQRNLGMVYQDHALFPHLNVRRNIAFGQRYHGDADAGRVQELAELLGIAHLLDRSLHGLSGGERQRVALARALVVRPQVLLLDEPLSALDPNSRRGVKQMLKDLHREMGITFLMVTHDFDEALFLADRAAVIRDGRVVQQGAVADIFHRPADRFVAEFVGMRNVWDARCREGVVEACGLELRCAANASSGSYVAFRPEDAVVGGPELRSEYGNCFSATVRSLTTEGFQVAVDLRCNGAALECFVTRRRSLELGLRPGADVWLALPEQALHLF</sequence>
<dbReference type="GO" id="GO:0016887">
    <property type="term" value="F:ATP hydrolysis activity"/>
    <property type="evidence" value="ECO:0007669"/>
    <property type="project" value="InterPro"/>
</dbReference>
<evidence type="ECO:0000313" key="8">
    <source>
        <dbReference type="EMBL" id="SKA95511.1"/>
    </source>
</evidence>
<evidence type="ECO:0000256" key="3">
    <source>
        <dbReference type="ARBA" id="ARBA00022741"/>
    </source>
</evidence>
<name>A0A1T4Y2F0_9BACT</name>
<dbReference type="InterPro" id="IPR027417">
    <property type="entry name" value="P-loop_NTPase"/>
</dbReference>
<dbReference type="InterPro" id="IPR003593">
    <property type="entry name" value="AAA+_ATPase"/>
</dbReference>
<dbReference type="GO" id="GO:0015689">
    <property type="term" value="P:molybdate ion transport"/>
    <property type="evidence" value="ECO:0007669"/>
    <property type="project" value="InterPro"/>
</dbReference>
<keyword evidence="4 8" id="KW-0067">ATP-binding</keyword>
<keyword evidence="2 5" id="KW-0500">Molybdenum</keyword>
<dbReference type="InterPro" id="IPR003439">
    <property type="entry name" value="ABC_transporter-like_ATP-bd"/>
</dbReference>
<dbReference type="InterPro" id="IPR004606">
    <property type="entry name" value="Mop_domain"/>
</dbReference>
<keyword evidence="9" id="KW-1185">Reference proteome</keyword>
<evidence type="ECO:0000256" key="5">
    <source>
        <dbReference type="PROSITE-ProRule" id="PRU01213"/>
    </source>
</evidence>
<dbReference type="Pfam" id="PF03459">
    <property type="entry name" value="TOBE"/>
    <property type="match status" value="1"/>
</dbReference>
<evidence type="ECO:0000259" key="6">
    <source>
        <dbReference type="PROSITE" id="PS50893"/>
    </source>
</evidence>
<dbReference type="GO" id="GO:0005524">
    <property type="term" value="F:ATP binding"/>
    <property type="evidence" value="ECO:0007669"/>
    <property type="project" value="UniProtKB-KW"/>
</dbReference>
<dbReference type="SUPFAM" id="SSF50331">
    <property type="entry name" value="MOP-like"/>
    <property type="match status" value="1"/>
</dbReference>
<dbReference type="STRING" id="1121449.SAMN02745704_02664"/>
<evidence type="ECO:0000313" key="9">
    <source>
        <dbReference type="Proteomes" id="UP000190027"/>
    </source>
</evidence>
<dbReference type="AlphaFoldDB" id="A0A1T4Y2F0"/>
<dbReference type="GO" id="GO:0015697">
    <property type="term" value="P:quaternary ammonium group transport"/>
    <property type="evidence" value="ECO:0007669"/>
    <property type="project" value="UniProtKB-ARBA"/>
</dbReference>
<dbReference type="PANTHER" id="PTHR42781">
    <property type="entry name" value="SPERMIDINE/PUTRESCINE IMPORT ATP-BINDING PROTEIN POTA"/>
    <property type="match status" value="1"/>
</dbReference>
<keyword evidence="3" id="KW-0547">Nucleotide-binding</keyword>
<evidence type="ECO:0000259" key="7">
    <source>
        <dbReference type="PROSITE" id="PS51866"/>
    </source>
</evidence>
<feature type="domain" description="ABC transporter" evidence="6">
    <location>
        <begin position="1"/>
        <end position="228"/>
    </location>
</feature>
<keyword evidence="1" id="KW-0813">Transport</keyword>
<dbReference type="OrthoDB" id="9809450at2"/>
<dbReference type="Gene3D" id="2.40.50.100">
    <property type="match status" value="1"/>
</dbReference>
<organism evidence="8 9">
    <name type="scientific">Paucidesulfovibrio gracilis DSM 16080</name>
    <dbReference type="NCBI Taxonomy" id="1121449"/>
    <lineage>
        <taxon>Bacteria</taxon>
        <taxon>Pseudomonadati</taxon>
        <taxon>Thermodesulfobacteriota</taxon>
        <taxon>Desulfovibrionia</taxon>
        <taxon>Desulfovibrionales</taxon>
        <taxon>Desulfovibrionaceae</taxon>
        <taxon>Paucidesulfovibrio</taxon>
    </lineage>
</organism>
<dbReference type="FunFam" id="3.40.50.300:FF:000425">
    <property type="entry name" value="Probable ABC transporter, ATP-binding subunit"/>
    <property type="match status" value="1"/>
</dbReference>
<feature type="domain" description="Mop" evidence="7">
    <location>
        <begin position="277"/>
        <end position="341"/>
    </location>
</feature>
<dbReference type="EMBL" id="FUYC01000023">
    <property type="protein sequence ID" value="SKA95511.1"/>
    <property type="molecule type" value="Genomic_DNA"/>
</dbReference>
<evidence type="ECO:0000256" key="1">
    <source>
        <dbReference type="ARBA" id="ARBA00022448"/>
    </source>
</evidence>
<proteinExistence type="predicted"/>
<dbReference type="InterPro" id="IPR050093">
    <property type="entry name" value="ABC_SmlMolc_Importer"/>
</dbReference>
<dbReference type="InterPro" id="IPR005116">
    <property type="entry name" value="Transp-assoc_OB_typ1"/>
</dbReference>
<dbReference type="InterPro" id="IPR017871">
    <property type="entry name" value="ABC_transporter-like_CS"/>
</dbReference>
<dbReference type="RefSeq" id="WP_078718206.1">
    <property type="nucleotide sequence ID" value="NZ_FUYC01000023.1"/>
</dbReference>
<dbReference type="Gene3D" id="3.40.50.300">
    <property type="entry name" value="P-loop containing nucleotide triphosphate hydrolases"/>
    <property type="match status" value="1"/>
</dbReference>
<dbReference type="PROSITE" id="PS50893">
    <property type="entry name" value="ABC_TRANSPORTER_2"/>
    <property type="match status" value="1"/>
</dbReference>
<dbReference type="PROSITE" id="PS51866">
    <property type="entry name" value="MOP"/>
    <property type="match status" value="1"/>
</dbReference>
<dbReference type="SUPFAM" id="SSF52540">
    <property type="entry name" value="P-loop containing nucleoside triphosphate hydrolases"/>
    <property type="match status" value="1"/>
</dbReference>
<dbReference type="PANTHER" id="PTHR42781:SF4">
    <property type="entry name" value="SPERMIDINE_PUTRESCINE IMPORT ATP-BINDING PROTEIN POTA"/>
    <property type="match status" value="1"/>
</dbReference>
<evidence type="ECO:0000256" key="4">
    <source>
        <dbReference type="ARBA" id="ARBA00022840"/>
    </source>
</evidence>